<reference evidence="9 10" key="1">
    <citation type="submission" date="2017-06" db="EMBL/GenBank/DDBJ databases">
        <title>Ant-infecting Ophiocordyceps genomes reveal a high diversity of potential behavioral manipulation genes and a possible major role for enterotoxins.</title>
        <authorList>
            <person name="De Bekker C."/>
            <person name="Evans H.C."/>
            <person name="Brachmann A."/>
            <person name="Hughes D.P."/>
        </authorList>
    </citation>
    <scope>NUCLEOTIDE SEQUENCE [LARGE SCALE GENOMIC DNA]</scope>
    <source>
        <strain evidence="9 10">Map64</strain>
    </source>
</reference>
<evidence type="ECO:0000256" key="4">
    <source>
        <dbReference type="ARBA" id="ARBA00023136"/>
    </source>
</evidence>
<feature type="region of interest" description="Disordered" evidence="6">
    <location>
        <begin position="276"/>
        <end position="295"/>
    </location>
</feature>
<dbReference type="OrthoDB" id="5417844at2759"/>
<accession>A0A2C5YIP1</accession>
<feature type="transmembrane region" description="Helical" evidence="7">
    <location>
        <begin position="128"/>
        <end position="149"/>
    </location>
</feature>
<dbReference type="STRING" id="1399860.A0A2C5YIP1"/>
<dbReference type="EMBL" id="NJET01000005">
    <property type="protein sequence ID" value="PHH66771.1"/>
    <property type="molecule type" value="Genomic_DNA"/>
</dbReference>
<evidence type="ECO:0000256" key="1">
    <source>
        <dbReference type="ARBA" id="ARBA00004141"/>
    </source>
</evidence>
<evidence type="ECO:0000256" key="3">
    <source>
        <dbReference type="ARBA" id="ARBA00022989"/>
    </source>
</evidence>
<evidence type="ECO:0000313" key="9">
    <source>
        <dbReference type="EMBL" id="PHH66771.1"/>
    </source>
</evidence>
<evidence type="ECO:0000313" key="10">
    <source>
        <dbReference type="Proteomes" id="UP000226192"/>
    </source>
</evidence>
<evidence type="ECO:0000256" key="6">
    <source>
        <dbReference type="SAM" id="MobiDB-lite"/>
    </source>
</evidence>
<comment type="similarity">
    <text evidence="5">Belongs to the SAT4 family.</text>
</comment>
<dbReference type="Pfam" id="PF20684">
    <property type="entry name" value="Fung_rhodopsin"/>
    <property type="match status" value="1"/>
</dbReference>
<feature type="domain" description="Rhodopsin" evidence="8">
    <location>
        <begin position="34"/>
        <end position="269"/>
    </location>
</feature>
<organism evidence="9 10">
    <name type="scientific">Ophiocordyceps australis</name>
    <dbReference type="NCBI Taxonomy" id="1399860"/>
    <lineage>
        <taxon>Eukaryota</taxon>
        <taxon>Fungi</taxon>
        <taxon>Dikarya</taxon>
        <taxon>Ascomycota</taxon>
        <taxon>Pezizomycotina</taxon>
        <taxon>Sordariomycetes</taxon>
        <taxon>Hypocreomycetidae</taxon>
        <taxon>Hypocreales</taxon>
        <taxon>Ophiocordycipitaceae</taxon>
        <taxon>Ophiocordyceps</taxon>
    </lineage>
</organism>
<keyword evidence="4 7" id="KW-0472">Membrane</keyword>
<evidence type="ECO:0000256" key="7">
    <source>
        <dbReference type="SAM" id="Phobius"/>
    </source>
</evidence>
<dbReference type="InterPro" id="IPR052337">
    <property type="entry name" value="SAT4-like"/>
</dbReference>
<feature type="transmembrane region" description="Helical" evidence="7">
    <location>
        <begin position="50"/>
        <end position="73"/>
    </location>
</feature>
<dbReference type="PANTHER" id="PTHR33048:SF161">
    <property type="entry name" value="INTEGRAL MEMBRANE PROTEIN"/>
    <property type="match status" value="1"/>
</dbReference>
<evidence type="ECO:0000256" key="5">
    <source>
        <dbReference type="ARBA" id="ARBA00038359"/>
    </source>
</evidence>
<feature type="transmembrane region" description="Helical" evidence="7">
    <location>
        <begin position="169"/>
        <end position="193"/>
    </location>
</feature>
<dbReference type="GO" id="GO:0016020">
    <property type="term" value="C:membrane"/>
    <property type="evidence" value="ECO:0007669"/>
    <property type="project" value="UniProtKB-SubCell"/>
</dbReference>
<dbReference type="AlphaFoldDB" id="A0A2C5YIP1"/>
<keyword evidence="3 7" id="KW-1133">Transmembrane helix</keyword>
<keyword evidence="10" id="KW-1185">Reference proteome</keyword>
<evidence type="ECO:0000259" key="8">
    <source>
        <dbReference type="Pfam" id="PF20684"/>
    </source>
</evidence>
<feature type="transmembrane region" description="Helical" evidence="7">
    <location>
        <begin position="18"/>
        <end position="38"/>
    </location>
</feature>
<proteinExistence type="inferred from homology"/>
<feature type="transmembrane region" description="Helical" evidence="7">
    <location>
        <begin position="205"/>
        <end position="227"/>
    </location>
</feature>
<comment type="caution">
    <text evidence="9">The sequence shown here is derived from an EMBL/GenBank/DDBJ whole genome shotgun (WGS) entry which is preliminary data.</text>
</comment>
<sequence length="391" mass="42718">METGYHAVKLDPRVLGNLIANSIVALFALLIVALRLASRRLSGAGWGIDDLLITMALPQTLAMIGVSATLAAYGNGHQVTEVMANMPLLLRFLVAYVFLFASSTLTIKLSVLCFYLRCFVNPSLRRAIKIVMVWVVLWSVGNILQVFLICRPFAASFDPTIHGTCGNQRSSFIAIGCFNAITDVAILCLPIPTIWKLKARARTKLALTAVFAAGLLTTVVSICRIVAMDSLDFQGNFTSTTVWPDLLSCLEVHVSIIAISLPTLRPAFKIFFGGTQTSEKSSTPHKNTPRTFGSMKIRRPGHYRLEDTNTMDSIHLEEALYVGNANTRSQFASGPQQHNTEQHNGGFESDPSSNTQGSDTYNSLQQPDQAIKVQRSYIVAENCLDGGQQSS</sequence>
<feature type="region of interest" description="Disordered" evidence="6">
    <location>
        <begin position="329"/>
        <end position="368"/>
    </location>
</feature>
<feature type="compositionally biased region" description="Polar residues" evidence="6">
    <location>
        <begin position="350"/>
        <end position="368"/>
    </location>
</feature>
<comment type="subcellular location">
    <subcellularLocation>
        <location evidence="1">Membrane</location>
        <topology evidence="1">Multi-pass membrane protein</topology>
    </subcellularLocation>
</comment>
<evidence type="ECO:0000256" key="2">
    <source>
        <dbReference type="ARBA" id="ARBA00022692"/>
    </source>
</evidence>
<gene>
    <name evidence="9" type="ORF">CDD81_5903</name>
</gene>
<dbReference type="PANTHER" id="PTHR33048">
    <property type="entry name" value="PTH11-LIKE INTEGRAL MEMBRANE PROTEIN (AFU_ORTHOLOGUE AFUA_5G11245)"/>
    <property type="match status" value="1"/>
</dbReference>
<name>A0A2C5YIP1_9HYPO</name>
<protein>
    <recommendedName>
        <fullName evidence="8">Rhodopsin domain-containing protein</fullName>
    </recommendedName>
</protein>
<dbReference type="Proteomes" id="UP000226192">
    <property type="component" value="Unassembled WGS sequence"/>
</dbReference>
<keyword evidence="2 7" id="KW-0812">Transmembrane</keyword>
<feature type="compositionally biased region" description="Polar residues" evidence="6">
    <location>
        <begin position="329"/>
        <end position="343"/>
    </location>
</feature>
<dbReference type="InterPro" id="IPR049326">
    <property type="entry name" value="Rhodopsin_dom_fungi"/>
</dbReference>
<feature type="transmembrane region" description="Helical" evidence="7">
    <location>
        <begin position="93"/>
        <end position="116"/>
    </location>
</feature>
<feature type="compositionally biased region" description="Polar residues" evidence="6">
    <location>
        <begin position="276"/>
        <end position="291"/>
    </location>
</feature>